<dbReference type="PIR" id="D82479">
    <property type="entry name" value="D82479"/>
</dbReference>
<dbReference type="DNASU" id="2612050"/>
<dbReference type="HOGENOM" id="CLU_1969608_0_0_6"/>
<dbReference type="KEGG" id="vch:VC_A0272"/>
<evidence type="ECO:0000313" key="1">
    <source>
        <dbReference type="EMBL" id="AAF96183.1"/>
    </source>
</evidence>
<gene>
    <name evidence="1" type="ordered locus">VC_A0272</name>
</gene>
<keyword evidence="2" id="KW-1185">Reference proteome</keyword>
<dbReference type="EnsemblBacteria" id="AAF96183">
    <property type="protein sequence ID" value="AAF96183"/>
    <property type="gene ID" value="VC_A0272"/>
</dbReference>
<proteinExistence type="predicted"/>
<protein>
    <submittedName>
        <fullName evidence="1">Uncharacterized protein</fullName>
    </submittedName>
</protein>
<name>Q9KMP8_VIBCH</name>
<dbReference type="STRING" id="243277.VC_A0272"/>
<sequence length="127" mass="14340">MAVKDLPLFIDRLTIPRNDTRVRSTGLTMPERFLVVSRSVFLLPHNGFLNPHSALNERQWHKSATSKGVSCAGYFASLDLSLQTSQVAGLKRSRAFSPLHQYVPCVLFLRLQILHHQSGTTRVKSLR</sequence>
<reference evidence="1 2" key="1">
    <citation type="journal article" date="2000" name="Nature">
        <title>DNA sequence of both chromosomes of the cholera pathogen Vibrio cholerae.</title>
        <authorList>
            <person name="Heidelberg J.F."/>
            <person name="Eisen J.A."/>
            <person name="Nelson W.C."/>
            <person name="Clayton R.A."/>
            <person name="Gwinn M.L."/>
            <person name="Dodson R.J."/>
            <person name="Haft D.H."/>
            <person name="Hickey E.K."/>
            <person name="Peterson J.D."/>
            <person name="Umayam L.A."/>
            <person name="Gill S.R."/>
            <person name="Nelson K.E."/>
            <person name="Read T.D."/>
            <person name="Tettelin H."/>
            <person name="Richardson D."/>
            <person name="Ermolaeva M.D."/>
            <person name="Vamathevan J."/>
            <person name="Bass S."/>
            <person name="Qin H."/>
            <person name="Dragoi I."/>
            <person name="Sellers P."/>
            <person name="McDonald L."/>
            <person name="Utterback T."/>
            <person name="Fleishmann R.D."/>
            <person name="Nierman W.C."/>
            <person name="White O."/>
            <person name="Salzberg S.L."/>
            <person name="Smith H.O."/>
            <person name="Colwell R.R."/>
            <person name="Mekalanos J.J."/>
            <person name="Venter J.C."/>
            <person name="Fraser C.M."/>
        </authorList>
    </citation>
    <scope>NUCLEOTIDE SEQUENCE [LARGE SCALE GENOMIC DNA]</scope>
    <source>
        <strain evidence="2">ATCC 39315 / El Tor Inaba N16961</strain>
    </source>
</reference>
<accession>Q9KMP8</accession>
<evidence type="ECO:0000313" key="2">
    <source>
        <dbReference type="Proteomes" id="UP000000584"/>
    </source>
</evidence>
<dbReference type="Proteomes" id="UP000000584">
    <property type="component" value="Chromosome II"/>
</dbReference>
<dbReference type="AlphaFoldDB" id="Q9KMP8"/>
<dbReference type="EMBL" id="AE003853">
    <property type="protein sequence ID" value="AAF96183.1"/>
    <property type="molecule type" value="Genomic_DNA"/>
</dbReference>
<organism evidence="1 2">
    <name type="scientific">Vibrio cholerae serotype O1 (strain ATCC 39315 / El Tor Inaba N16961)</name>
    <dbReference type="NCBI Taxonomy" id="243277"/>
    <lineage>
        <taxon>Bacteria</taxon>
        <taxon>Pseudomonadati</taxon>
        <taxon>Pseudomonadota</taxon>
        <taxon>Gammaproteobacteria</taxon>
        <taxon>Vibrionales</taxon>
        <taxon>Vibrionaceae</taxon>
        <taxon>Vibrio</taxon>
    </lineage>
</organism>